<evidence type="ECO:0000256" key="1">
    <source>
        <dbReference type="SAM" id="MobiDB-lite"/>
    </source>
</evidence>
<feature type="region of interest" description="Disordered" evidence="1">
    <location>
        <begin position="1"/>
        <end position="23"/>
    </location>
</feature>
<organism evidence="2">
    <name type="scientific">Demequina capsici</name>
    <dbReference type="NCBI Taxonomy" id="3075620"/>
    <lineage>
        <taxon>Bacteria</taxon>
        <taxon>Bacillati</taxon>
        <taxon>Actinomycetota</taxon>
        <taxon>Actinomycetes</taxon>
        <taxon>Micrococcales</taxon>
        <taxon>Demequinaceae</taxon>
        <taxon>Demequina</taxon>
    </lineage>
</organism>
<dbReference type="EMBL" id="CP134880">
    <property type="protein sequence ID" value="WNM28448.1"/>
    <property type="molecule type" value="Genomic_DNA"/>
</dbReference>
<dbReference type="RefSeq" id="WP_313544868.1">
    <property type="nucleotide sequence ID" value="NZ_CP134880.1"/>
</dbReference>
<evidence type="ECO:0000313" key="2">
    <source>
        <dbReference type="EMBL" id="WNM28448.1"/>
    </source>
</evidence>
<gene>
    <name evidence="2" type="ORF">RN607_05455</name>
</gene>
<feature type="compositionally biased region" description="Basic residues" evidence="1">
    <location>
        <begin position="8"/>
        <end position="23"/>
    </location>
</feature>
<sequence length="192" mass="21363">MSKPVSWPKHRAKARGRRRARPARLRAGEHPYVAPMGEGLALAIARARGARDDRGGNYVDSVKITADRRIAWLALRNGDEVRVRRMDDDAVACTACGYQAVAVCEHARRFAKELAERERKAALRARPRIVSGEASKSVARLVRVGIGFVDTDEHSVRVRYDHRRWRCDVHGTTAEPECECTRAVAAALKVAS</sequence>
<name>A0AA96FED4_9MICO</name>
<dbReference type="KEGG" id="dcp:RN607_05455"/>
<dbReference type="Proteomes" id="UP001303408">
    <property type="component" value="Chromosome"/>
</dbReference>
<dbReference type="AlphaFoldDB" id="A0AA96FED4"/>
<protein>
    <submittedName>
        <fullName evidence="2">Uncharacterized protein</fullName>
    </submittedName>
</protein>
<accession>A0AA96FED4</accession>
<reference evidence="2" key="1">
    <citation type="submission" date="2023-09" db="EMBL/GenBank/DDBJ databases">
        <title>Demequina sp. a novel bacteria isolated from Capsicum annuum.</title>
        <authorList>
            <person name="Humaira Z."/>
            <person name="Lee J."/>
            <person name="Cho D."/>
        </authorList>
    </citation>
    <scope>NUCLEOTIDE SEQUENCE</scope>
    <source>
        <strain evidence="2">PMTSA13</strain>
    </source>
</reference>
<proteinExistence type="predicted"/>